<organism evidence="1 2">
    <name type="scientific">Trichoderma asperellum</name>
    <name type="common">Filamentous fungus</name>
    <dbReference type="NCBI Taxonomy" id="101201"/>
    <lineage>
        <taxon>Eukaryota</taxon>
        <taxon>Fungi</taxon>
        <taxon>Dikarya</taxon>
        <taxon>Ascomycota</taxon>
        <taxon>Pezizomycotina</taxon>
        <taxon>Sordariomycetes</taxon>
        <taxon>Hypocreomycetidae</taxon>
        <taxon>Hypocreales</taxon>
        <taxon>Hypocreaceae</taxon>
        <taxon>Trichoderma</taxon>
    </lineage>
</organism>
<evidence type="ECO:0000313" key="1">
    <source>
        <dbReference type="EMBL" id="GFP57773.1"/>
    </source>
</evidence>
<accession>A0A6V8R599</accession>
<dbReference type="EMBL" id="BLZH01000009">
    <property type="protein sequence ID" value="GFP57773.1"/>
    <property type="molecule type" value="Genomic_DNA"/>
</dbReference>
<dbReference type="AlphaFoldDB" id="A0A6V8R599"/>
<gene>
    <name evidence="1" type="ORF">TASIC1_0009011000</name>
</gene>
<name>A0A6V8R599_TRIAP</name>
<dbReference type="Proteomes" id="UP000517252">
    <property type="component" value="Unassembled WGS sequence"/>
</dbReference>
<comment type="caution">
    <text evidence="1">The sequence shown here is derived from an EMBL/GenBank/DDBJ whole genome shotgun (WGS) entry which is preliminary data.</text>
</comment>
<proteinExistence type="predicted"/>
<sequence length="130" mass="15311">MVRRHTHHPLGQHISSRALSFKTPILIIRLLSTTQPAMALRHIHHRSTPRHLMVQLLLPLWDIQLILLGHQRQRRLHIRPPMVHIHLLGQLARLVTRPRLRILPPIRSRHMDRPLFIILLVAGLHIILPR</sequence>
<reference evidence="1 2" key="1">
    <citation type="submission" date="2020-07" db="EMBL/GenBank/DDBJ databases">
        <title>Trichoderma asperellum IC-1 whole genome shotgun sequence.</title>
        <authorList>
            <person name="Kanamasa S."/>
            <person name="Takahashi H."/>
        </authorList>
    </citation>
    <scope>NUCLEOTIDE SEQUENCE [LARGE SCALE GENOMIC DNA]</scope>
    <source>
        <strain evidence="1 2">IC-1</strain>
    </source>
</reference>
<protein>
    <submittedName>
        <fullName evidence="1">Uncharacterized protein</fullName>
    </submittedName>
</protein>
<evidence type="ECO:0000313" key="2">
    <source>
        <dbReference type="Proteomes" id="UP000517252"/>
    </source>
</evidence>